<gene>
    <name evidence="1" type="ORF">SPELUC_LOCUS11596</name>
</gene>
<name>A0ACA9PHP6_9GLOM</name>
<feature type="non-terminal residue" evidence="1">
    <location>
        <position position="1"/>
    </location>
</feature>
<dbReference type="EMBL" id="CAJVPW010025023">
    <property type="protein sequence ID" value="CAG8707151.1"/>
    <property type="molecule type" value="Genomic_DNA"/>
</dbReference>
<reference evidence="1" key="1">
    <citation type="submission" date="2021-06" db="EMBL/GenBank/DDBJ databases">
        <authorList>
            <person name="Kallberg Y."/>
            <person name="Tangrot J."/>
            <person name="Rosling A."/>
        </authorList>
    </citation>
    <scope>NUCLEOTIDE SEQUENCE</scope>
    <source>
        <strain evidence="1">28 12/20/2015</strain>
    </source>
</reference>
<proteinExistence type="predicted"/>
<dbReference type="Proteomes" id="UP000789366">
    <property type="component" value="Unassembled WGS sequence"/>
</dbReference>
<keyword evidence="2" id="KW-1185">Reference proteome</keyword>
<evidence type="ECO:0000313" key="2">
    <source>
        <dbReference type="Proteomes" id="UP000789366"/>
    </source>
</evidence>
<comment type="caution">
    <text evidence="1">The sequence shown here is derived from an EMBL/GenBank/DDBJ whole genome shotgun (WGS) entry which is preliminary data.</text>
</comment>
<accession>A0ACA9PHP6</accession>
<protein>
    <submittedName>
        <fullName evidence="1">10788_t:CDS:1</fullName>
    </submittedName>
</protein>
<organism evidence="1 2">
    <name type="scientific">Cetraspora pellucida</name>
    <dbReference type="NCBI Taxonomy" id="1433469"/>
    <lineage>
        <taxon>Eukaryota</taxon>
        <taxon>Fungi</taxon>
        <taxon>Fungi incertae sedis</taxon>
        <taxon>Mucoromycota</taxon>
        <taxon>Glomeromycotina</taxon>
        <taxon>Glomeromycetes</taxon>
        <taxon>Diversisporales</taxon>
        <taxon>Gigasporaceae</taxon>
        <taxon>Cetraspora</taxon>
    </lineage>
</organism>
<evidence type="ECO:0000313" key="1">
    <source>
        <dbReference type="EMBL" id="CAG8707151.1"/>
    </source>
</evidence>
<sequence length="53" mass="6266">EFQYDNDFKYTSCIVKAFLRENAPKVIDWPSNSLDLNSIKNLWNIVKDNVKKC</sequence>